<dbReference type="OrthoDB" id="5069333at2759"/>
<dbReference type="Pfam" id="PF11951">
    <property type="entry name" value="Fungal_trans_2"/>
    <property type="match status" value="1"/>
</dbReference>
<gene>
    <name evidence="1" type="ORF">BHQ10_006453</name>
</gene>
<dbReference type="InterPro" id="IPR021858">
    <property type="entry name" value="Fun_TF"/>
</dbReference>
<name>A0A364L3Z3_TALAM</name>
<dbReference type="Proteomes" id="UP000249363">
    <property type="component" value="Unassembled WGS sequence"/>
</dbReference>
<comment type="caution">
    <text evidence="1">The sequence shown here is derived from an EMBL/GenBank/DDBJ whole genome shotgun (WGS) entry which is preliminary data.</text>
</comment>
<accession>A0A364L3Z3</accession>
<dbReference type="RefSeq" id="XP_040734957.1">
    <property type="nucleotide sequence ID" value="XM_040879041.1"/>
</dbReference>
<proteinExistence type="predicted"/>
<dbReference type="EMBL" id="MIKG01000012">
    <property type="protein sequence ID" value="RAO70441.1"/>
    <property type="molecule type" value="Genomic_DNA"/>
</dbReference>
<protein>
    <submittedName>
        <fullName evidence="1">Uncharacterized protein</fullName>
    </submittedName>
</protein>
<keyword evidence="2" id="KW-1185">Reference proteome</keyword>
<reference evidence="1 2" key="1">
    <citation type="journal article" date="2017" name="Biotechnol. Biofuels">
        <title>Differential beta-glucosidase expression as a function of carbon source availability in Talaromyces amestolkiae: a genomic and proteomic approach.</title>
        <authorList>
            <person name="de Eugenio L.I."/>
            <person name="Mendez-Liter J.A."/>
            <person name="Nieto-Dominguez M."/>
            <person name="Alonso L."/>
            <person name="Gil-Munoz J."/>
            <person name="Barriuso J."/>
            <person name="Prieto A."/>
            <person name="Martinez M.J."/>
        </authorList>
    </citation>
    <scope>NUCLEOTIDE SEQUENCE [LARGE SCALE GENOMIC DNA]</scope>
    <source>
        <strain evidence="1 2">CIB</strain>
    </source>
</reference>
<dbReference type="STRING" id="1196081.A0A364L3Z3"/>
<evidence type="ECO:0000313" key="2">
    <source>
        <dbReference type="Proteomes" id="UP000249363"/>
    </source>
</evidence>
<dbReference type="AlphaFoldDB" id="A0A364L3Z3"/>
<organism evidence="1 2">
    <name type="scientific">Talaromyces amestolkiae</name>
    <dbReference type="NCBI Taxonomy" id="1196081"/>
    <lineage>
        <taxon>Eukaryota</taxon>
        <taxon>Fungi</taxon>
        <taxon>Dikarya</taxon>
        <taxon>Ascomycota</taxon>
        <taxon>Pezizomycotina</taxon>
        <taxon>Eurotiomycetes</taxon>
        <taxon>Eurotiomycetidae</taxon>
        <taxon>Eurotiales</taxon>
        <taxon>Trichocomaceae</taxon>
        <taxon>Talaromyces</taxon>
        <taxon>Talaromyces sect. Talaromyces</taxon>
    </lineage>
</organism>
<sequence length="206" mass="23063">MHFQRDPGIDKRAWHNETLRLEEQLDTLIQLLPPTYLQNIDVLSLESLTPPSSTSPDEPISILLNTSLLIQTAAKLFFQATLRSLSPQTPKARSLNTEIIGYTKQLSPNHLRSAHLWPLFVGAVYSTGDDEERIWFLDQFDIMEEKSQALVARGVLTRVKGIVGNVWKRRDLDSDVAVGVIGLEGEDGIGDWEKYVQPLSDGLSLG</sequence>
<dbReference type="GeneID" id="63795669"/>
<evidence type="ECO:0000313" key="1">
    <source>
        <dbReference type="EMBL" id="RAO70441.1"/>
    </source>
</evidence>